<dbReference type="AlphaFoldDB" id="A0A1S3DPN2"/>
<reference evidence="4" key="1">
    <citation type="submission" date="2025-08" db="UniProtKB">
        <authorList>
            <consortium name="RefSeq"/>
        </authorList>
    </citation>
    <scope>IDENTIFICATION</scope>
</reference>
<feature type="domain" description="Endonuclease/exonuclease/phosphatase" evidence="2">
    <location>
        <begin position="57"/>
        <end position="284"/>
    </location>
</feature>
<dbReference type="GeneID" id="103522539"/>
<dbReference type="OMA" id="EYTEECT"/>
<evidence type="ECO:0000313" key="3">
    <source>
        <dbReference type="Proteomes" id="UP000079169"/>
    </source>
</evidence>
<feature type="compositionally biased region" description="Polar residues" evidence="1">
    <location>
        <begin position="34"/>
        <end position="51"/>
    </location>
</feature>
<dbReference type="Pfam" id="PF03372">
    <property type="entry name" value="Exo_endo_phos"/>
    <property type="match status" value="1"/>
</dbReference>
<evidence type="ECO:0000259" key="2">
    <source>
        <dbReference type="Pfam" id="PF03372"/>
    </source>
</evidence>
<protein>
    <submittedName>
        <fullName evidence="4">Uncharacterized protein LOC103522539</fullName>
    </submittedName>
</protein>
<evidence type="ECO:0000256" key="1">
    <source>
        <dbReference type="SAM" id="MobiDB-lite"/>
    </source>
</evidence>
<evidence type="ECO:0000313" key="4">
    <source>
        <dbReference type="RefSeq" id="XP_008485862.1"/>
    </source>
</evidence>
<gene>
    <name evidence="4" type="primary">LOC103522539</name>
</gene>
<dbReference type="InterPro" id="IPR036691">
    <property type="entry name" value="Endo/exonu/phosph_ase_sf"/>
</dbReference>
<dbReference type="Gene3D" id="3.60.10.10">
    <property type="entry name" value="Endonuclease/exonuclease/phosphatase"/>
    <property type="match status" value="1"/>
</dbReference>
<dbReference type="PANTHER" id="PTHR23227:SF84">
    <property type="entry name" value="ENDONUCLEASE_EXONUCLEASE_PHOSPHATASE DOMAIN-CONTAINING PROTEIN"/>
    <property type="match status" value="1"/>
</dbReference>
<dbReference type="PANTHER" id="PTHR23227">
    <property type="entry name" value="BUCENTAUR RELATED"/>
    <property type="match status" value="1"/>
</dbReference>
<dbReference type="CDD" id="cd09076">
    <property type="entry name" value="L1-EN"/>
    <property type="match status" value="1"/>
</dbReference>
<dbReference type="RefSeq" id="XP_008485862.1">
    <property type="nucleotide sequence ID" value="XM_008487640.1"/>
</dbReference>
<dbReference type="InterPro" id="IPR005135">
    <property type="entry name" value="Endo/exonuclease/phosphatase"/>
</dbReference>
<dbReference type="Proteomes" id="UP000079169">
    <property type="component" value="Unplaced"/>
</dbReference>
<feature type="compositionally biased region" description="Polar residues" evidence="1">
    <location>
        <begin position="1"/>
        <end position="23"/>
    </location>
</feature>
<keyword evidence="3" id="KW-1185">Reference proteome</keyword>
<name>A0A1S3DPN2_DIACI</name>
<organism evidence="3 4">
    <name type="scientific">Diaphorina citri</name>
    <name type="common">Asian citrus psyllid</name>
    <dbReference type="NCBI Taxonomy" id="121845"/>
    <lineage>
        <taxon>Eukaryota</taxon>
        <taxon>Metazoa</taxon>
        <taxon>Ecdysozoa</taxon>
        <taxon>Arthropoda</taxon>
        <taxon>Hexapoda</taxon>
        <taxon>Insecta</taxon>
        <taxon>Pterygota</taxon>
        <taxon>Neoptera</taxon>
        <taxon>Paraneoptera</taxon>
        <taxon>Hemiptera</taxon>
        <taxon>Sternorrhyncha</taxon>
        <taxon>Psylloidea</taxon>
        <taxon>Psyllidae</taxon>
        <taxon>Diaphorininae</taxon>
        <taxon>Diaphorina</taxon>
    </lineage>
</organism>
<dbReference type="STRING" id="121845.A0A1S3DPN2"/>
<dbReference type="PaxDb" id="121845-A0A1S3DPN2"/>
<accession>A0A1S3DPN2</accession>
<feature type="non-terminal residue" evidence="4">
    <location>
        <position position="582"/>
    </location>
</feature>
<dbReference type="GO" id="GO:0003824">
    <property type="term" value="F:catalytic activity"/>
    <property type="evidence" value="ECO:0007669"/>
    <property type="project" value="InterPro"/>
</dbReference>
<dbReference type="InterPro" id="IPR027124">
    <property type="entry name" value="Swc5/CFDP1/2"/>
</dbReference>
<dbReference type="KEGG" id="dci:103522539"/>
<proteinExistence type="predicted"/>
<dbReference type="SUPFAM" id="SSF56219">
    <property type="entry name" value="DNase I-like"/>
    <property type="match status" value="1"/>
</dbReference>
<feature type="region of interest" description="Disordered" evidence="1">
    <location>
        <begin position="1"/>
        <end position="51"/>
    </location>
</feature>
<sequence length="582" mass="66234">MLSTKLTDSLPQVSQSHTVSTDSVCLMDSGGGTPTLSDNPHTTPRNSSNKSNTLTVATWNIKTLLDSQHKSTANIPRRTAVIARELQRYRIDIASLQETHLKNSGKLEETNAGYTYLWSGCEDDKPNYHGVAICVRTELMKKGIVSTPYCYSDRMMSVQIHNGNTETTFIACYAPTLNSDPHTIESFYQELNSVLAKIPKKSGLILAGDFNARVGRRQNSMEDAIGPHGIGTRNENGLRLLNVCIQQNLRITNTCFQQKTKYKTTWQHPRTKQWHQIDHIITRARDAPNVLRCKSMRGAQCETDHHLVRATFKLQLRRYHHAPKPTRRTYDTKKLKTEAIQIQYQSEIDANIHTDNVQGVEPTWTNFKEATIKAASDILGTKKYKKADWFDESDSLIEEALKKKREAHNNYIAAPSSTMKKKYISARKKCQKEVRRIKEKWWTQKTDELQAMMNTNDSFNLYRSIKEVIGPTKKALNIIEDSQGIALKDKNQQLSRWKEHFDNLLNQDTHIELDQLEIIMNSNITTSTIQLPNDDPPSEMEIAKALSQLKNNKSPGQDLITTELLKGGQTTTIKCLHTLLNK</sequence>